<comment type="caution">
    <text evidence="5">The sequence shown here is derived from an EMBL/GenBank/DDBJ whole genome shotgun (WGS) entry which is preliminary data.</text>
</comment>
<dbReference type="EMBL" id="LSDC01000070">
    <property type="protein sequence ID" value="KXB59594.1"/>
    <property type="molecule type" value="Genomic_DNA"/>
</dbReference>
<protein>
    <submittedName>
        <fullName evidence="5">Copper transport repressor, CopY/TcrY family</fullName>
    </submittedName>
</protein>
<dbReference type="InterPro" id="IPR014071">
    <property type="entry name" value="Cu_transp_CopY/TcrY"/>
</dbReference>
<evidence type="ECO:0000256" key="4">
    <source>
        <dbReference type="ARBA" id="ARBA00023163"/>
    </source>
</evidence>
<name>A0A133ZVY9_9BACL</name>
<dbReference type="PIRSF" id="PIRSF019455">
    <property type="entry name" value="CopR_AtkY"/>
    <property type="match status" value="1"/>
</dbReference>
<dbReference type="STRING" id="1379.HMPREF3186_01099"/>
<evidence type="ECO:0000256" key="1">
    <source>
        <dbReference type="ARBA" id="ARBA00011046"/>
    </source>
</evidence>
<dbReference type="RefSeq" id="WP_060914247.1">
    <property type="nucleotide sequence ID" value="NZ_JAGZGJ010000026.1"/>
</dbReference>
<organism evidence="5 6">
    <name type="scientific">Gemella haemolysans</name>
    <dbReference type="NCBI Taxonomy" id="1379"/>
    <lineage>
        <taxon>Bacteria</taxon>
        <taxon>Bacillati</taxon>
        <taxon>Bacillota</taxon>
        <taxon>Bacilli</taxon>
        <taxon>Bacillales</taxon>
        <taxon>Gemellaceae</taxon>
        <taxon>Gemella</taxon>
    </lineage>
</organism>
<dbReference type="Gene3D" id="1.10.4040.10">
    <property type="entry name" value="Penicillinase repressor domain"/>
    <property type="match status" value="1"/>
</dbReference>
<dbReference type="Pfam" id="PF03965">
    <property type="entry name" value="Penicillinase_R"/>
    <property type="match status" value="1"/>
</dbReference>
<dbReference type="NCBIfam" id="TIGR02698">
    <property type="entry name" value="CopY_TcrY"/>
    <property type="match status" value="1"/>
</dbReference>
<comment type="similarity">
    <text evidence="1">Belongs to the BlaI transcriptional regulatory family.</text>
</comment>
<proteinExistence type="inferred from homology"/>
<keyword evidence="2" id="KW-0805">Transcription regulation</keyword>
<evidence type="ECO:0000313" key="6">
    <source>
        <dbReference type="Proteomes" id="UP000070355"/>
    </source>
</evidence>
<dbReference type="GO" id="GO:0003677">
    <property type="term" value="F:DNA binding"/>
    <property type="evidence" value="ECO:0007669"/>
    <property type="project" value="UniProtKB-KW"/>
</dbReference>
<dbReference type="Gene3D" id="1.10.10.10">
    <property type="entry name" value="Winged helix-like DNA-binding domain superfamily/Winged helix DNA-binding domain"/>
    <property type="match status" value="1"/>
</dbReference>
<evidence type="ECO:0000313" key="5">
    <source>
        <dbReference type="EMBL" id="KXB59594.1"/>
    </source>
</evidence>
<reference evidence="6" key="1">
    <citation type="submission" date="2016-01" db="EMBL/GenBank/DDBJ databases">
        <authorList>
            <person name="Mitreva M."/>
            <person name="Pepin K.H."/>
            <person name="Mihindukulasuriya K.A."/>
            <person name="Fulton R."/>
            <person name="Fronick C."/>
            <person name="O'Laughlin M."/>
            <person name="Miner T."/>
            <person name="Herter B."/>
            <person name="Rosa B.A."/>
            <person name="Cordes M."/>
            <person name="Tomlinson C."/>
            <person name="Wollam A."/>
            <person name="Palsikar V.B."/>
            <person name="Mardis E.R."/>
            <person name="Wilson R.K."/>
        </authorList>
    </citation>
    <scope>NUCLEOTIDE SEQUENCE [LARGE SCALE GENOMIC DNA]</scope>
    <source>
        <strain evidence="6">DNF01167</strain>
    </source>
</reference>
<accession>A0A133ZVY9</accession>
<keyword evidence="4" id="KW-0804">Transcription</keyword>
<dbReference type="OrthoDB" id="1849040at2"/>
<dbReference type="InterPro" id="IPR036390">
    <property type="entry name" value="WH_DNA-bd_sf"/>
</dbReference>
<dbReference type="GO" id="GO:0045892">
    <property type="term" value="P:negative regulation of DNA-templated transcription"/>
    <property type="evidence" value="ECO:0007669"/>
    <property type="project" value="InterPro"/>
</dbReference>
<sequence>MEINISEAEWEVMRVVWSNRETTSKFVIDTLGEEKSWTPSTIKTLLSRLVEKGFLETRKQGNKFLYSAKCVEDECLDILTQNFLERICERRTHVIVKNIIETDNLSKSNIDEIIELLKEKRKTAPEVITCKCLKGQCSCAAKHG</sequence>
<keyword evidence="3" id="KW-0238">DNA-binding</keyword>
<dbReference type="InterPro" id="IPR036388">
    <property type="entry name" value="WH-like_DNA-bd_sf"/>
</dbReference>
<evidence type="ECO:0000256" key="2">
    <source>
        <dbReference type="ARBA" id="ARBA00023015"/>
    </source>
</evidence>
<dbReference type="AlphaFoldDB" id="A0A133ZVY9"/>
<evidence type="ECO:0000256" key="3">
    <source>
        <dbReference type="ARBA" id="ARBA00023125"/>
    </source>
</evidence>
<dbReference type="InterPro" id="IPR005650">
    <property type="entry name" value="BlaI_family"/>
</dbReference>
<dbReference type="PATRIC" id="fig|1379.3.peg.1084"/>
<dbReference type="Proteomes" id="UP000070355">
    <property type="component" value="Unassembled WGS sequence"/>
</dbReference>
<gene>
    <name evidence="5" type="ORF">HMPREF3186_01099</name>
</gene>
<dbReference type="SUPFAM" id="SSF46785">
    <property type="entry name" value="Winged helix' DNA-binding domain"/>
    <property type="match status" value="1"/>
</dbReference>